<dbReference type="EMBL" id="BMAW01042091">
    <property type="protein sequence ID" value="GFS32553.1"/>
    <property type="molecule type" value="Genomic_DNA"/>
</dbReference>
<organism evidence="1 2">
    <name type="scientific">Nephila pilipes</name>
    <name type="common">Giant wood spider</name>
    <name type="synonym">Nephila maculata</name>
    <dbReference type="NCBI Taxonomy" id="299642"/>
    <lineage>
        <taxon>Eukaryota</taxon>
        <taxon>Metazoa</taxon>
        <taxon>Ecdysozoa</taxon>
        <taxon>Arthropoda</taxon>
        <taxon>Chelicerata</taxon>
        <taxon>Arachnida</taxon>
        <taxon>Araneae</taxon>
        <taxon>Araneomorphae</taxon>
        <taxon>Entelegynae</taxon>
        <taxon>Araneoidea</taxon>
        <taxon>Nephilidae</taxon>
        <taxon>Nephila</taxon>
    </lineage>
</organism>
<evidence type="ECO:0000313" key="2">
    <source>
        <dbReference type="Proteomes" id="UP000887013"/>
    </source>
</evidence>
<dbReference type="AlphaFoldDB" id="A0A8X6M8W9"/>
<comment type="caution">
    <text evidence="1">The sequence shown here is derived from an EMBL/GenBank/DDBJ whole genome shotgun (WGS) entry which is preliminary data.</text>
</comment>
<dbReference type="Proteomes" id="UP000887013">
    <property type="component" value="Unassembled WGS sequence"/>
</dbReference>
<accession>A0A8X6M8W9</accession>
<evidence type="ECO:0000313" key="1">
    <source>
        <dbReference type="EMBL" id="GFS32553.1"/>
    </source>
</evidence>
<proteinExistence type="predicted"/>
<name>A0A8X6M8W9_NEPPI</name>
<protein>
    <submittedName>
        <fullName evidence="1">Uncharacterized protein</fullName>
    </submittedName>
</protein>
<keyword evidence="2" id="KW-1185">Reference proteome</keyword>
<reference evidence="1" key="1">
    <citation type="submission" date="2020-08" db="EMBL/GenBank/DDBJ databases">
        <title>Multicomponent nature underlies the extraordinary mechanical properties of spider dragline silk.</title>
        <authorList>
            <person name="Kono N."/>
            <person name="Nakamura H."/>
            <person name="Mori M."/>
            <person name="Yoshida Y."/>
            <person name="Ohtoshi R."/>
            <person name="Malay A.D."/>
            <person name="Moran D.A.P."/>
            <person name="Tomita M."/>
            <person name="Numata K."/>
            <person name="Arakawa K."/>
        </authorList>
    </citation>
    <scope>NUCLEOTIDE SEQUENCE</scope>
</reference>
<sequence>MSGVVTSDSYIFKVLIDRNLSNDLQEIGMRRDMVVNQPFLSNTSNEKVLWKRRGNSLIERRYVFISTSHQVKTLPVLSLGTLALDSQNDLI</sequence>
<gene>
    <name evidence="1" type="ORF">NPIL_669051</name>
</gene>